<keyword evidence="3" id="KW-0347">Helicase</keyword>
<dbReference type="SMART" id="SM00973">
    <property type="entry name" value="Sec63"/>
    <property type="match status" value="1"/>
</dbReference>
<evidence type="ECO:0000256" key="1">
    <source>
        <dbReference type="ARBA" id="ARBA00022741"/>
    </source>
</evidence>
<evidence type="ECO:0000259" key="5">
    <source>
        <dbReference type="PROSITE" id="PS51192"/>
    </source>
</evidence>
<proteinExistence type="predicted"/>
<gene>
    <name evidence="6" type="ORF">CITCOLO1_LOCUS17414</name>
</gene>
<dbReference type="Gene3D" id="1.10.10.10">
    <property type="entry name" value="Winged helix-like DNA-binding domain superfamily/Winged helix DNA-binding domain"/>
    <property type="match status" value="1"/>
</dbReference>
<keyword evidence="2" id="KW-0378">Hydrolase</keyword>
<dbReference type="SMART" id="SM00487">
    <property type="entry name" value="DEXDc"/>
    <property type="match status" value="1"/>
</dbReference>
<evidence type="ECO:0000313" key="7">
    <source>
        <dbReference type="Proteomes" id="UP001642487"/>
    </source>
</evidence>
<dbReference type="InterPro" id="IPR036388">
    <property type="entry name" value="WH-like_DNA-bd_sf"/>
</dbReference>
<dbReference type="EMBL" id="OZ021741">
    <property type="protein sequence ID" value="CAK9325160.1"/>
    <property type="molecule type" value="Genomic_DNA"/>
</dbReference>
<dbReference type="InterPro" id="IPR036390">
    <property type="entry name" value="WH_DNA-bd_sf"/>
</dbReference>
<dbReference type="InterPro" id="IPR027417">
    <property type="entry name" value="P-loop_NTPase"/>
</dbReference>
<dbReference type="InterPro" id="IPR057842">
    <property type="entry name" value="WH_MER3"/>
</dbReference>
<dbReference type="Gene3D" id="3.40.50.300">
    <property type="entry name" value="P-loop containing nucleotide triphosphate hydrolases"/>
    <property type="match status" value="2"/>
</dbReference>
<dbReference type="Pfam" id="PF23445">
    <property type="entry name" value="WHD_SNRNP200"/>
    <property type="match status" value="1"/>
</dbReference>
<dbReference type="PROSITE" id="PS51192">
    <property type="entry name" value="HELICASE_ATP_BIND_1"/>
    <property type="match status" value="1"/>
</dbReference>
<dbReference type="PANTHER" id="PTHR47961">
    <property type="entry name" value="DNA POLYMERASE THETA, PUTATIVE (AFU_ORTHOLOGUE AFUA_1G05260)-RELATED"/>
    <property type="match status" value="1"/>
</dbReference>
<evidence type="ECO:0000256" key="2">
    <source>
        <dbReference type="ARBA" id="ARBA00022801"/>
    </source>
</evidence>
<dbReference type="SUPFAM" id="SSF46785">
    <property type="entry name" value="Winged helix' DNA-binding domain"/>
    <property type="match status" value="1"/>
</dbReference>
<protein>
    <recommendedName>
        <fullName evidence="5">Helicase ATP-binding domain-containing protein</fullName>
    </recommendedName>
</protein>
<dbReference type="SUPFAM" id="SSF52540">
    <property type="entry name" value="P-loop containing nucleoside triphosphate hydrolases"/>
    <property type="match status" value="2"/>
</dbReference>
<dbReference type="PANTHER" id="PTHR47961:SF4">
    <property type="entry name" value="ACTIVATING SIGNAL COINTEGRATOR 1 COMPLEX SUBUNIT 3"/>
    <property type="match status" value="1"/>
</dbReference>
<evidence type="ECO:0000313" key="6">
    <source>
        <dbReference type="EMBL" id="CAK9325160.1"/>
    </source>
</evidence>
<dbReference type="Gene3D" id="1.10.3380.10">
    <property type="entry name" value="Sec63 N-terminal domain-like domain"/>
    <property type="match status" value="2"/>
</dbReference>
<dbReference type="InterPro" id="IPR011545">
    <property type="entry name" value="DEAD/DEAH_box_helicase_dom"/>
</dbReference>
<sequence length="801" mass="91442">MFCCKRDMVFITQSAGRLMRALFEIVLKRGWAQLAVKALNLCKMTPLQQFYGISNDILMKLEKKDLAWERYYDLSSQELDFQWEDKAHGYVESFWCQYVNHYPHNTSYVLSDRWLGSQTILPVSFKHLILPEKFPPPTELLDLQPLPVTAFRNPSYEALYQDFKHFNPVQTQVFTVLYNTDENVLVGAPTGSGKTICAELAILRNLQKRQDNILRVVYIAPMEALVKERYRDWDKKFGKGHGIHVVELTGETTTDLKLLEKGQIIISTAEKWDALSRRWKQRKHVQQVSLFIIDELDLIGGQGGSALEVVVCRMRYIASQIENKIRIVALSTSLANAKDIGDWIGATSRGLFNFAPGVRPVPLEIHIQGVDIANFESRMQTMTKPTYTAIVQHANGKPALVFFPTRNRYNDILKSRQWREAAIFADKIHDEMLKALLRHGVGYLHEGLCSLDQEVVTRLFEAGWIQVCVISSSMCWGVSLLAHLVVVMGTQYYDGRENAHTDYPVTDLMQMMGHASQPLLNHSGKCVILCHAPRKEYYKKFSYEALPVESHLHHFLHDNINAEIVAGTIENKQDAIDYITWTLMYRRLTHNPNYYNLQGVSHRHLSDHLSELVENTLSDLEASKCIVIQDDMDLSPSNHGMIASYYYVSHTTVERFSLSLTAKTKMKGLLEILASASEYALLPICLGEEELIRRLINHQRFSFENLKYTDPHVIANALLQAHFSRQPIGGNLALDQREVVISASKLLQAMVDVISSNGWLSLALLAMEVSQMVTQGLWERDSMLLQLPHFTKELAKRSQDI</sequence>
<dbReference type="SUPFAM" id="SSF158702">
    <property type="entry name" value="Sec63 N-terminal domain-like"/>
    <property type="match status" value="1"/>
</dbReference>
<keyword evidence="1" id="KW-0547">Nucleotide-binding</keyword>
<keyword evidence="7" id="KW-1185">Reference proteome</keyword>
<name>A0ABP0Z2M1_9ROSI</name>
<dbReference type="InterPro" id="IPR004179">
    <property type="entry name" value="Sec63-dom"/>
</dbReference>
<dbReference type="CDD" id="cd18021">
    <property type="entry name" value="DEXHc_Brr2_2"/>
    <property type="match status" value="1"/>
</dbReference>
<dbReference type="Pfam" id="PF02889">
    <property type="entry name" value="Sec63"/>
    <property type="match status" value="2"/>
</dbReference>
<organism evidence="6 7">
    <name type="scientific">Citrullus colocynthis</name>
    <name type="common">colocynth</name>
    <dbReference type="NCBI Taxonomy" id="252529"/>
    <lineage>
        <taxon>Eukaryota</taxon>
        <taxon>Viridiplantae</taxon>
        <taxon>Streptophyta</taxon>
        <taxon>Embryophyta</taxon>
        <taxon>Tracheophyta</taxon>
        <taxon>Spermatophyta</taxon>
        <taxon>Magnoliopsida</taxon>
        <taxon>eudicotyledons</taxon>
        <taxon>Gunneridae</taxon>
        <taxon>Pentapetalae</taxon>
        <taxon>rosids</taxon>
        <taxon>fabids</taxon>
        <taxon>Cucurbitales</taxon>
        <taxon>Cucurbitaceae</taxon>
        <taxon>Benincaseae</taxon>
        <taxon>Citrullus</taxon>
    </lineage>
</organism>
<feature type="domain" description="Helicase ATP-binding" evidence="5">
    <location>
        <begin position="175"/>
        <end position="352"/>
    </location>
</feature>
<evidence type="ECO:0000256" key="4">
    <source>
        <dbReference type="ARBA" id="ARBA00022840"/>
    </source>
</evidence>
<keyword evidence="4" id="KW-0067">ATP-binding</keyword>
<reference evidence="6 7" key="1">
    <citation type="submission" date="2024-03" db="EMBL/GenBank/DDBJ databases">
        <authorList>
            <person name="Gkanogiannis A."/>
            <person name="Becerra Lopez-Lavalle L."/>
        </authorList>
    </citation>
    <scope>NUCLEOTIDE SEQUENCE [LARGE SCALE GENOMIC DNA]</scope>
</reference>
<dbReference type="Gene3D" id="1.10.150.20">
    <property type="entry name" value="5' to 3' exonuclease, C-terminal subdomain"/>
    <property type="match status" value="1"/>
</dbReference>
<dbReference type="Proteomes" id="UP001642487">
    <property type="component" value="Chromosome 7"/>
</dbReference>
<dbReference type="Pfam" id="PF00270">
    <property type="entry name" value="DEAD"/>
    <property type="match status" value="1"/>
</dbReference>
<dbReference type="InterPro" id="IPR050474">
    <property type="entry name" value="Hel308_SKI2-like"/>
</dbReference>
<evidence type="ECO:0000256" key="3">
    <source>
        <dbReference type="ARBA" id="ARBA00022806"/>
    </source>
</evidence>
<accession>A0ABP0Z2M1</accession>
<dbReference type="InterPro" id="IPR014001">
    <property type="entry name" value="Helicase_ATP-bd"/>
</dbReference>